<name>T0ZVV0_9ZZZZ</name>
<sequence>ECPEITAATRWFMEPVDYLTMRFSATASATHASRLASWLTDNRHLSLLTYDEGLVALVGLDAARLAPLLRLGDVVGTVCPEAAHACALTTDALVVTGVPDLHAAALGSGATRDYETHLALSTTSWISCPVPAKKTDVVHAIAAVPGLSNDSYLIANNQETGARALEWFRTVTGGPTPASFDELTELAALSP</sequence>
<comment type="caution">
    <text evidence="3">The sequence shown here is derived from an EMBL/GenBank/DDBJ whole genome shotgun (WGS) entry which is preliminary data.</text>
</comment>
<proteinExistence type="predicted"/>
<dbReference type="PANTHER" id="PTHR43095:SF5">
    <property type="entry name" value="XYLULOSE KINASE"/>
    <property type="match status" value="1"/>
</dbReference>
<dbReference type="InterPro" id="IPR043129">
    <property type="entry name" value="ATPase_NBD"/>
</dbReference>
<evidence type="ECO:0000256" key="1">
    <source>
        <dbReference type="ARBA" id="ARBA00022679"/>
    </source>
</evidence>
<organism evidence="3">
    <name type="scientific">mine drainage metagenome</name>
    <dbReference type="NCBI Taxonomy" id="410659"/>
    <lineage>
        <taxon>unclassified sequences</taxon>
        <taxon>metagenomes</taxon>
        <taxon>ecological metagenomes</taxon>
    </lineage>
</organism>
<dbReference type="AlphaFoldDB" id="T0ZVV0"/>
<accession>T0ZVV0</accession>
<keyword evidence="2 3" id="KW-0418">Kinase</keyword>
<dbReference type="GO" id="GO:0016301">
    <property type="term" value="F:kinase activity"/>
    <property type="evidence" value="ECO:0007669"/>
    <property type="project" value="UniProtKB-KW"/>
</dbReference>
<dbReference type="Gene3D" id="3.30.420.40">
    <property type="match status" value="2"/>
</dbReference>
<reference evidence="3" key="2">
    <citation type="journal article" date="2014" name="ISME J.">
        <title>Microbial stratification in low pH oxic and suboxic macroscopic growths along an acid mine drainage.</title>
        <authorList>
            <person name="Mendez-Garcia C."/>
            <person name="Mesa V."/>
            <person name="Sprenger R.R."/>
            <person name="Richter M."/>
            <person name="Diez M.S."/>
            <person name="Solano J."/>
            <person name="Bargiela R."/>
            <person name="Golyshina O.V."/>
            <person name="Manteca A."/>
            <person name="Ramos J.L."/>
            <person name="Gallego J.R."/>
            <person name="Llorente I."/>
            <person name="Martins Dos Santos V.A."/>
            <person name="Jensen O.N."/>
            <person name="Pelaez A.I."/>
            <person name="Sanchez J."/>
            <person name="Ferrer M."/>
        </authorList>
    </citation>
    <scope>NUCLEOTIDE SEQUENCE</scope>
</reference>
<protein>
    <submittedName>
        <fullName evidence="3">Carbohydrate kinase FGGY</fullName>
    </submittedName>
</protein>
<feature type="non-terminal residue" evidence="3">
    <location>
        <position position="1"/>
    </location>
</feature>
<dbReference type="InterPro" id="IPR050406">
    <property type="entry name" value="FGGY_Carb_Kinase"/>
</dbReference>
<evidence type="ECO:0000313" key="3">
    <source>
        <dbReference type="EMBL" id="EQD48643.1"/>
    </source>
</evidence>
<reference evidence="3" key="1">
    <citation type="submission" date="2013-08" db="EMBL/GenBank/DDBJ databases">
        <authorList>
            <person name="Mendez C."/>
            <person name="Richter M."/>
            <person name="Ferrer M."/>
            <person name="Sanchez J."/>
        </authorList>
    </citation>
    <scope>NUCLEOTIDE SEQUENCE</scope>
</reference>
<feature type="non-terminal residue" evidence="3">
    <location>
        <position position="191"/>
    </location>
</feature>
<dbReference type="EMBL" id="AUZX01010249">
    <property type="protein sequence ID" value="EQD48643.1"/>
    <property type="molecule type" value="Genomic_DNA"/>
</dbReference>
<dbReference type="PANTHER" id="PTHR43095">
    <property type="entry name" value="SUGAR KINASE"/>
    <property type="match status" value="1"/>
</dbReference>
<gene>
    <name evidence="3" type="ORF">B1A_13965</name>
</gene>
<dbReference type="SUPFAM" id="SSF53067">
    <property type="entry name" value="Actin-like ATPase domain"/>
    <property type="match status" value="1"/>
</dbReference>
<keyword evidence="1" id="KW-0808">Transferase</keyword>
<evidence type="ECO:0000256" key="2">
    <source>
        <dbReference type="ARBA" id="ARBA00022777"/>
    </source>
</evidence>